<dbReference type="PANTHER" id="PTHR33221">
    <property type="entry name" value="WINGED HELIX-TURN-HELIX TRANSCRIPTIONAL REGULATOR, RRF2 FAMILY"/>
    <property type="match status" value="1"/>
</dbReference>
<dbReference type="InterPro" id="IPR036390">
    <property type="entry name" value="WH_DNA-bd_sf"/>
</dbReference>
<evidence type="ECO:0000313" key="2">
    <source>
        <dbReference type="EMBL" id="CAA9303858.1"/>
    </source>
</evidence>
<proteinExistence type="predicted"/>
<keyword evidence="1" id="KW-0238">DNA-binding</keyword>
<dbReference type="GO" id="GO:0003677">
    <property type="term" value="F:DNA binding"/>
    <property type="evidence" value="ECO:0007669"/>
    <property type="project" value="UniProtKB-KW"/>
</dbReference>
<dbReference type="GO" id="GO:0005829">
    <property type="term" value="C:cytosol"/>
    <property type="evidence" value="ECO:0007669"/>
    <property type="project" value="TreeGrafter"/>
</dbReference>
<dbReference type="InterPro" id="IPR036388">
    <property type="entry name" value="WH-like_DNA-bd_sf"/>
</dbReference>
<reference evidence="2" key="1">
    <citation type="submission" date="2020-02" db="EMBL/GenBank/DDBJ databases">
        <authorList>
            <person name="Meier V. D."/>
        </authorList>
    </citation>
    <scope>NUCLEOTIDE SEQUENCE</scope>
    <source>
        <strain evidence="2">AVDCRST_MAG11</strain>
    </source>
</reference>
<dbReference type="Pfam" id="PF02082">
    <property type="entry name" value="Rrf2"/>
    <property type="match status" value="1"/>
</dbReference>
<evidence type="ECO:0000256" key="1">
    <source>
        <dbReference type="ARBA" id="ARBA00023125"/>
    </source>
</evidence>
<dbReference type="PANTHER" id="PTHR33221:SF5">
    <property type="entry name" value="HTH-TYPE TRANSCRIPTIONAL REGULATOR ISCR"/>
    <property type="match status" value="1"/>
</dbReference>
<name>A0A6J4KG77_9BACT</name>
<dbReference type="GO" id="GO:0003700">
    <property type="term" value="F:DNA-binding transcription factor activity"/>
    <property type="evidence" value="ECO:0007669"/>
    <property type="project" value="TreeGrafter"/>
</dbReference>
<gene>
    <name evidence="2" type="ORF">AVDCRST_MAG11-1029</name>
</gene>
<dbReference type="InterPro" id="IPR000944">
    <property type="entry name" value="Tscrpt_reg_Rrf2"/>
</dbReference>
<organism evidence="2">
    <name type="scientific">uncultured Gemmatimonadaceae bacterium</name>
    <dbReference type="NCBI Taxonomy" id="246130"/>
    <lineage>
        <taxon>Bacteria</taxon>
        <taxon>Pseudomonadati</taxon>
        <taxon>Gemmatimonadota</taxon>
        <taxon>Gemmatimonadia</taxon>
        <taxon>Gemmatimonadales</taxon>
        <taxon>Gemmatimonadaceae</taxon>
        <taxon>environmental samples</taxon>
    </lineage>
</organism>
<dbReference type="NCBIfam" id="TIGR00738">
    <property type="entry name" value="rrf2_super"/>
    <property type="match status" value="1"/>
</dbReference>
<dbReference type="Gene3D" id="1.10.10.10">
    <property type="entry name" value="Winged helix-like DNA-binding domain superfamily/Winged helix DNA-binding domain"/>
    <property type="match status" value="1"/>
</dbReference>
<dbReference type="EMBL" id="CADCTU010000231">
    <property type="protein sequence ID" value="CAA9303858.1"/>
    <property type="molecule type" value="Genomic_DNA"/>
</dbReference>
<sequence length="169" mass="18361">MRITTWAEYGLICALHLARRRDDGPVTGREIAAREQLPADYVEQILLRLRRADIVKSTRGARGGYALAHPATEVSVRAVIAASELATFELHCVSNPVGEERCGDAQNCSIRPVWQLLQQRIDDVLEGVHLADLLAEEGEVRRRVGLPAMVAAVGAAEPLGPRGLPVLQG</sequence>
<evidence type="ECO:0008006" key="3">
    <source>
        <dbReference type="Google" id="ProtNLM"/>
    </source>
</evidence>
<protein>
    <recommendedName>
        <fullName evidence="3">Iron-sulfur cluster regulator IscR</fullName>
    </recommendedName>
</protein>
<dbReference type="SUPFAM" id="SSF46785">
    <property type="entry name" value="Winged helix' DNA-binding domain"/>
    <property type="match status" value="1"/>
</dbReference>
<dbReference type="PROSITE" id="PS51197">
    <property type="entry name" value="HTH_RRF2_2"/>
    <property type="match status" value="1"/>
</dbReference>
<accession>A0A6J4KG77</accession>
<dbReference type="AlphaFoldDB" id="A0A6J4KG77"/>